<dbReference type="OrthoDB" id="9768696at2"/>
<dbReference type="GO" id="GO:0005524">
    <property type="term" value="F:ATP binding"/>
    <property type="evidence" value="ECO:0007669"/>
    <property type="project" value="UniProtKB-KW"/>
</dbReference>
<accession>A0A1I3IEM6</accession>
<proteinExistence type="predicted"/>
<gene>
    <name evidence="6" type="ORF">SAMN03080618_00545</name>
</gene>
<dbReference type="RefSeq" id="WP_091518279.1">
    <property type="nucleotide sequence ID" value="NZ_FORF01000002.1"/>
</dbReference>
<evidence type="ECO:0000256" key="2">
    <source>
        <dbReference type="ARBA" id="ARBA00022801"/>
    </source>
</evidence>
<dbReference type="PANTHER" id="PTHR43309:SF3">
    <property type="entry name" value="5-OXOPROLINASE SUBUNIT C"/>
    <property type="match status" value="1"/>
</dbReference>
<dbReference type="InterPro" id="IPR052708">
    <property type="entry name" value="PxpC"/>
</dbReference>
<evidence type="ECO:0000313" key="7">
    <source>
        <dbReference type="Proteomes" id="UP000242763"/>
    </source>
</evidence>
<evidence type="ECO:0000313" key="6">
    <source>
        <dbReference type="EMBL" id="SFI46287.1"/>
    </source>
</evidence>
<feature type="domain" description="Carboxyltransferase" evidence="4">
    <location>
        <begin position="1"/>
        <end position="191"/>
    </location>
</feature>
<protein>
    <submittedName>
        <fullName evidence="6">Sensor histidine kinase inhibitor, KipI family</fullName>
    </submittedName>
</protein>
<dbReference type="STRING" id="1121003.SAMN03080618_00545"/>
<dbReference type="InterPro" id="IPR003778">
    <property type="entry name" value="CT_A_B"/>
</dbReference>
<dbReference type="Gene3D" id="3.30.1360.40">
    <property type="match status" value="1"/>
</dbReference>
<evidence type="ECO:0000259" key="4">
    <source>
        <dbReference type="SMART" id="SM00796"/>
    </source>
</evidence>
<dbReference type="SMART" id="SM00797">
    <property type="entry name" value="AHS2"/>
    <property type="match status" value="1"/>
</dbReference>
<organism evidence="6 7">
    <name type="scientific">Aquamicrobium aerolatum DSM 21857</name>
    <dbReference type="NCBI Taxonomy" id="1121003"/>
    <lineage>
        <taxon>Bacteria</taxon>
        <taxon>Pseudomonadati</taxon>
        <taxon>Pseudomonadota</taxon>
        <taxon>Alphaproteobacteria</taxon>
        <taxon>Hyphomicrobiales</taxon>
        <taxon>Phyllobacteriaceae</taxon>
        <taxon>Aerobium</taxon>
    </lineage>
</organism>
<dbReference type="PANTHER" id="PTHR43309">
    <property type="entry name" value="5-OXOPROLINASE SUBUNIT C"/>
    <property type="match status" value="1"/>
</dbReference>
<dbReference type="SUPFAM" id="SSF50891">
    <property type="entry name" value="Cyclophilin-like"/>
    <property type="match status" value="2"/>
</dbReference>
<keyword evidence="1" id="KW-0547">Nucleotide-binding</keyword>
<feature type="domain" description="Carboxyltransferase" evidence="5">
    <location>
        <begin position="248"/>
        <end position="520"/>
    </location>
</feature>
<sequence>MRFLTAGSDGLLVETEDLEQALALFERLQGAALPGCLELVPAARTVMLRFDPLLTDIATLRASIEALPLGRGTAREGETFEITVVYDGEDLADVAQILKCSVDEVIRRHTAALHTVAFTGFAPGFAYMTSDDPSFDVPRRRSPRVRIPAGSVALAGKFSGIYPAESPGGWQLLGRTPMKMWDLSRARPALLVPGDQVRFRQIHDTAALGAPHVEMPSQTHSDAAVVLTVQRADRPALLQDAGRTGHAALGVSRSGALDLASFHAANDMLGNARNTPALEIMFGGITLTCVEPVTLALTGAPCSMLLTSGDGPEIRFQPSASFALDAGDTLAIGAPAQGMVSYLGIRGGFLAEPVMGSASRDSLAGIGPEPVVTGSCLSVGQQARRAVDPLPLPAPQLPASGDIVDIDVIIGPRDDWFTEAGLRTLTSQDWRVTPEVSRVGKRLAGPSPLERHDATELPSEPTVPGAIQVPHSGQPVVFLADHPVTGGYPVIAVVARHHLDLMAQVPPGALIRFRSINGDR</sequence>
<evidence type="ECO:0000259" key="5">
    <source>
        <dbReference type="SMART" id="SM00797"/>
    </source>
</evidence>
<evidence type="ECO:0000256" key="1">
    <source>
        <dbReference type="ARBA" id="ARBA00022741"/>
    </source>
</evidence>
<dbReference type="AlphaFoldDB" id="A0A1I3IEM6"/>
<evidence type="ECO:0000256" key="3">
    <source>
        <dbReference type="ARBA" id="ARBA00022840"/>
    </source>
</evidence>
<dbReference type="GO" id="GO:0016787">
    <property type="term" value="F:hydrolase activity"/>
    <property type="evidence" value="ECO:0007669"/>
    <property type="project" value="UniProtKB-KW"/>
</dbReference>
<dbReference type="SMART" id="SM00796">
    <property type="entry name" value="AHS1"/>
    <property type="match status" value="1"/>
</dbReference>
<dbReference type="InterPro" id="IPR003833">
    <property type="entry name" value="CT_C_D"/>
</dbReference>
<dbReference type="Gene3D" id="2.40.100.10">
    <property type="entry name" value="Cyclophilin-like"/>
    <property type="match status" value="2"/>
</dbReference>
<dbReference type="SUPFAM" id="SSF160467">
    <property type="entry name" value="PH0987 N-terminal domain-like"/>
    <property type="match status" value="1"/>
</dbReference>
<dbReference type="Proteomes" id="UP000242763">
    <property type="component" value="Unassembled WGS sequence"/>
</dbReference>
<reference evidence="7" key="1">
    <citation type="submission" date="2016-10" db="EMBL/GenBank/DDBJ databases">
        <authorList>
            <person name="Varghese N."/>
            <person name="Submissions S."/>
        </authorList>
    </citation>
    <scope>NUCLEOTIDE SEQUENCE [LARGE SCALE GENOMIC DNA]</scope>
    <source>
        <strain evidence="7">DSM 21857</strain>
    </source>
</reference>
<keyword evidence="3" id="KW-0067">ATP-binding</keyword>
<keyword evidence="7" id="KW-1185">Reference proteome</keyword>
<name>A0A1I3IEM6_9HYPH</name>
<dbReference type="NCBIfam" id="TIGR00724">
    <property type="entry name" value="urea_amlyse_rel"/>
    <property type="match status" value="1"/>
</dbReference>
<keyword evidence="2" id="KW-0378">Hydrolase</keyword>
<dbReference type="Pfam" id="PF02626">
    <property type="entry name" value="CT_A_B"/>
    <property type="match status" value="1"/>
</dbReference>
<dbReference type="InterPro" id="IPR029000">
    <property type="entry name" value="Cyclophilin-like_dom_sf"/>
</dbReference>
<dbReference type="Pfam" id="PF02682">
    <property type="entry name" value="CT_C_D"/>
    <property type="match status" value="1"/>
</dbReference>
<dbReference type="EMBL" id="FORF01000002">
    <property type="protein sequence ID" value="SFI46287.1"/>
    <property type="molecule type" value="Genomic_DNA"/>
</dbReference>